<dbReference type="NCBIfam" id="TIGR00663">
    <property type="entry name" value="dnan"/>
    <property type="match status" value="1"/>
</dbReference>
<dbReference type="GO" id="GO:0008408">
    <property type="term" value="F:3'-5' exonuclease activity"/>
    <property type="evidence" value="ECO:0007669"/>
    <property type="project" value="InterPro"/>
</dbReference>
<keyword evidence="7 10" id="KW-0235">DNA replication</keyword>
<keyword evidence="4 10" id="KW-0963">Cytoplasm</keyword>
<proteinExistence type="inferred from homology"/>
<dbReference type="GO" id="GO:0006271">
    <property type="term" value="P:DNA strand elongation involved in DNA replication"/>
    <property type="evidence" value="ECO:0007669"/>
    <property type="project" value="TreeGrafter"/>
</dbReference>
<dbReference type="SMART" id="SM00480">
    <property type="entry name" value="POL3Bc"/>
    <property type="match status" value="1"/>
</dbReference>
<dbReference type="InterPro" id="IPR022635">
    <property type="entry name" value="DNA_polIII_beta_C"/>
</dbReference>
<dbReference type="Pfam" id="PF02768">
    <property type="entry name" value="DNA_pol3_beta_3"/>
    <property type="match status" value="1"/>
</dbReference>
<dbReference type="InterPro" id="IPR001001">
    <property type="entry name" value="DNA_polIII_beta"/>
</dbReference>
<gene>
    <name evidence="11" type="primary">dnaN</name>
    <name evidence="11" type="ORF">CXU22_04595</name>
</gene>
<dbReference type="GO" id="GO:0003887">
    <property type="term" value="F:DNA-directed DNA polymerase activity"/>
    <property type="evidence" value="ECO:0007669"/>
    <property type="project" value="UniProtKB-UniRule"/>
</dbReference>
<sequence length="366" mass="40526">MKFTISKQVFLDGLRQVASVVSSKTTLPILSNVKIEAENGQVRFTATDLDVCITGVVPANVLREGTVTLPAKKLVSIISELPEAEVQVDVNQRNQATVECGRSQFKLNGLPADEFPELPSFEQATVYQVDQNLLRDCIRRTEYAISTDTTRYVLNGISLSFRNGKMTLVATDGRRLALAETALEFPEEQQLDAILPTKAVGELRRLLDEVGTVTVRFTRNQAAFEINDTLLISKLIDGNYPNYRQVIPTDCKESIELPCGELLETVRRVSLLSVDKSTNIKLNFRENELEVASSAEGVGEAHESMTITYAGRPLSISFNPDFFMAPLKTMAGDTIITLNLIDEMSPGVLKIGDEFLYVLMPMRSPN</sequence>
<keyword evidence="5 10" id="KW-0808">Transferase</keyword>
<dbReference type="Proteomes" id="UP000236000">
    <property type="component" value="Unassembled WGS sequence"/>
</dbReference>
<evidence type="ECO:0000313" key="12">
    <source>
        <dbReference type="Proteomes" id="UP000236000"/>
    </source>
</evidence>
<dbReference type="GO" id="GO:0005737">
    <property type="term" value="C:cytoplasm"/>
    <property type="evidence" value="ECO:0007669"/>
    <property type="project" value="UniProtKB-SubCell"/>
</dbReference>
<dbReference type="GO" id="GO:0009360">
    <property type="term" value="C:DNA polymerase III complex"/>
    <property type="evidence" value="ECO:0007669"/>
    <property type="project" value="InterPro"/>
</dbReference>
<keyword evidence="8 10" id="KW-0239">DNA-directed DNA polymerase</keyword>
<dbReference type="PIRSF" id="PIRSF000804">
    <property type="entry name" value="DNA_pol_III_b"/>
    <property type="match status" value="1"/>
</dbReference>
<evidence type="ECO:0000256" key="7">
    <source>
        <dbReference type="ARBA" id="ARBA00022705"/>
    </source>
</evidence>
<dbReference type="Gene3D" id="3.10.150.10">
    <property type="entry name" value="DNA Polymerase III, subunit A, domain 2"/>
    <property type="match status" value="1"/>
</dbReference>
<dbReference type="OrthoDB" id="8421503at2"/>
<dbReference type="PANTHER" id="PTHR30478">
    <property type="entry name" value="DNA POLYMERASE III SUBUNIT BETA"/>
    <property type="match status" value="1"/>
</dbReference>
<organism evidence="11 12">
    <name type="scientific">Akkermansia muciniphila</name>
    <dbReference type="NCBI Taxonomy" id="239935"/>
    <lineage>
        <taxon>Bacteria</taxon>
        <taxon>Pseudomonadati</taxon>
        <taxon>Verrucomicrobiota</taxon>
        <taxon>Verrucomicrobiia</taxon>
        <taxon>Verrucomicrobiales</taxon>
        <taxon>Akkermansiaceae</taxon>
        <taxon>Akkermansia</taxon>
    </lineage>
</organism>
<dbReference type="EMBL" id="PJKA01000007">
    <property type="protein sequence ID" value="PNC18591.1"/>
    <property type="molecule type" value="Genomic_DNA"/>
</dbReference>
<dbReference type="Pfam" id="PF00712">
    <property type="entry name" value="DNA_pol3_beta"/>
    <property type="match status" value="1"/>
</dbReference>
<dbReference type="Gene3D" id="3.70.10.10">
    <property type="match status" value="1"/>
</dbReference>
<dbReference type="GeneID" id="84024237"/>
<reference evidence="11 12" key="1">
    <citation type="journal article" date="2017" name="BMC Genomics">
        <title>Genome sequencing of 39 Akkermansia muciniphila isolates reveals its population structure, genomic and functional diverisity, and global distribution in mammalian gut microbiotas.</title>
        <authorList>
            <person name="Guo X."/>
            <person name="Li S."/>
            <person name="Zhang J."/>
            <person name="Wu F."/>
            <person name="Li X."/>
            <person name="Wu D."/>
            <person name="Zhang M."/>
            <person name="Ou Z."/>
            <person name="Jie Z."/>
            <person name="Yan Q."/>
            <person name="Li P."/>
            <person name="Yi J."/>
            <person name="Peng Y."/>
        </authorList>
    </citation>
    <scope>NUCLEOTIDE SEQUENCE [LARGE SCALE GENOMIC DNA]</scope>
    <source>
        <strain evidence="11 12">GP24</strain>
    </source>
</reference>
<dbReference type="InterPro" id="IPR022637">
    <property type="entry name" value="DNA_polIII_beta_cen"/>
</dbReference>
<evidence type="ECO:0000256" key="5">
    <source>
        <dbReference type="ARBA" id="ARBA00022679"/>
    </source>
</evidence>
<evidence type="ECO:0000256" key="3">
    <source>
        <dbReference type="ARBA" id="ARBA00021035"/>
    </source>
</evidence>
<evidence type="ECO:0000256" key="8">
    <source>
        <dbReference type="ARBA" id="ARBA00022932"/>
    </source>
</evidence>
<comment type="function">
    <text evidence="10">Confers DNA tethering and processivity to DNA polymerases and other proteins. Acts as a clamp, forming a ring around DNA (a reaction catalyzed by the clamp-loading complex) which diffuses in an ATP-independent manner freely and bidirectionally along dsDNA. Initially characterized for its ability to contact the catalytic subunit of DNA polymerase III (Pol III), a complex, multichain enzyme responsible for most of the replicative synthesis in bacteria; Pol III exhibits 3'-5' exonuclease proofreading activity. The beta chain is required for initiation of replication as well as for processivity of DNA replication.</text>
</comment>
<name>A0A2N8HEP2_9BACT</name>
<dbReference type="Pfam" id="PF02767">
    <property type="entry name" value="DNA_pol3_beta_2"/>
    <property type="match status" value="1"/>
</dbReference>
<dbReference type="CDD" id="cd00140">
    <property type="entry name" value="beta_clamp"/>
    <property type="match status" value="1"/>
</dbReference>
<evidence type="ECO:0000256" key="9">
    <source>
        <dbReference type="ARBA" id="ARBA00023125"/>
    </source>
</evidence>
<dbReference type="AlphaFoldDB" id="A0A2N8HEP2"/>
<comment type="subcellular location">
    <subcellularLocation>
        <location evidence="1 10">Cytoplasm</location>
    </subcellularLocation>
</comment>
<keyword evidence="6 10" id="KW-0548">Nucleotidyltransferase</keyword>
<dbReference type="RefSeq" id="WP_022396127.1">
    <property type="nucleotide sequence ID" value="NZ_CABMLK010000003.1"/>
</dbReference>
<evidence type="ECO:0000256" key="1">
    <source>
        <dbReference type="ARBA" id="ARBA00004496"/>
    </source>
</evidence>
<dbReference type="InterPro" id="IPR022634">
    <property type="entry name" value="DNA_polIII_beta_N"/>
</dbReference>
<dbReference type="InterPro" id="IPR046938">
    <property type="entry name" value="DNA_clamp_sf"/>
</dbReference>
<keyword evidence="9" id="KW-0238">DNA-binding</keyword>
<evidence type="ECO:0000256" key="6">
    <source>
        <dbReference type="ARBA" id="ARBA00022695"/>
    </source>
</evidence>
<accession>A0A2N8HEP2</accession>
<dbReference type="SUPFAM" id="SSF55979">
    <property type="entry name" value="DNA clamp"/>
    <property type="match status" value="3"/>
</dbReference>
<protein>
    <recommendedName>
        <fullName evidence="3 10">Beta sliding clamp</fullName>
    </recommendedName>
</protein>
<dbReference type="GO" id="GO:0003677">
    <property type="term" value="F:DNA binding"/>
    <property type="evidence" value="ECO:0007669"/>
    <property type="project" value="UniProtKB-UniRule"/>
</dbReference>
<evidence type="ECO:0000256" key="10">
    <source>
        <dbReference type="PIRNR" id="PIRNR000804"/>
    </source>
</evidence>
<comment type="subunit">
    <text evidence="10">Forms a ring-shaped head-to-tail homodimer around DNA.</text>
</comment>
<comment type="similarity">
    <text evidence="2 10">Belongs to the beta sliding clamp family.</text>
</comment>
<comment type="caution">
    <text evidence="11">The sequence shown here is derived from an EMBL/GenBank/DDBJ whole genome shotgun (WGS) entry which is preliminary data.</text>
</comment>
<evidence type="ECO:0000256" key="2">
    <source>
        <dbReference type="ARBA" id="ARBA00010752"/>
    </source>
</evidence>
<evidence type="ECO:0000256" key="4">
    <source>
        <dbReference type="ARBA" id="ARBA00022490"/>
    </source>
</evidence>
<evidence type="ECO:0000313" key="11">
    <source>
        <dbReference type="EMBL" id="PNC18591.1"/>
    </source>
</evidence>
<dbReference type="PANTHER" id="PTHR30478:SF0">
    <property type="entry name" value="BETA SLIDING CLAMP"/>
    <property type="match status" value="1"/>
</dbReference>